<keyword evidence="2" id="KW-1185">Reference proteome</keyword>
<dbReference type="STRING" id="299255.SAMN02745129_2566"/>
<proteinExistence type="predicted"/>
<evidence type="ECO:0000313" key="2">
    <source>
        <dbReference type="Proteomes" id="UP000184268"/>
    </source>
</evidence>
<dbReference type="EMBL" id="FQXG01000003">
    <property type="protein sequence ID" value="SHH62210.1"/>
    <property type="molecule type" value="Genomic_DNA"/>
</dbReference>
<protein>
    <submittedName>
        <fullName evidence="1">Uncharacterized protein</fullName>
    </submittedName>
</protein>
<reference evidence="1 2" key="1">
    <citation type="submission" date="2016-11" db="EMBL/GenBank/DDBJ databases">
        <authorList>
            <person name="Jaros S."/>
            <person name="Januszkiewicz K."/>
            <person name="Wedrychowicz H."/>
        </authorList>
    </citation>
    <scope>NUCLEOTIDE SEQUENCE [LARGE SCALE GENOMIC DNA]</scope>
    <source>
        <strain evidence="1 2">DSM 16917</strain>
    </source>
</reference>
<dbReference type="Proteomes" id="UP000184268">
    <property type="component" value="Unassembled WGS sequence"/>
</dbReference>
<gene>
    <name evidence="1" type="ORF">SAMN02745129_2566</name>
</gene>
<accession>A0A1M5UH06</accession>
<name>A0A1M5UH06_9GAMM</name>
<organism evidence="1 2">
    <name type="scientific">Ferrimonas marina</name>
    <dbReference type="NCBI Taxonomy" id="299255"/>
    <lineage>
        <taxon>Bacteria</taxon>
        <taxon>Pseudomonadati</taxon>
        <taxon>Pseudomonadota</taxon>
        <taxon>Gammaproteobacteria</taxon>
        <taxon>Alteromonadales</taxon>
        <taxon>Ferrimonadaceae</taxon>
        <taxon>Ferrimonas</taxon>
    </lineage>
</organism>
<dbReference type="AlphaFoldDB" id="A0A1M5UH06"/>
<sequence length="247" mass="28583">MTEDNRPEDPAKLDIQAIYRHVTLMHSLKRDLIYINHADKGEYRAYVTAMQHSSGKKRPDEHIERVKDSVKAMYEHIMAKDQYFEVIENIGSGLDRSYQQQARREHAVEKHSYYMLRAQEQLVRSVELLDKAIEASAAKSVSFQRAAVWDGMRKTFDLVNVGLDQAKVSYYGLHRSATTLVALSEIYPKLTWHQPLLDCAKAIVEMDRFSPLDTVSIDHLNHRIEAFREAAGRHYKLDKNHDESLSL</sequence>
<dbReference type="RefSeq" id="WP_067655159.1">
    <property type="nucleotide sequence ID" value="NZ_FQXG01000003.1"/>
</dbReference>
<evidence type="ECO:0000313" key="1">
    <source>
        <dbReference type="EMBL" id="SHH62210.1"/>
    </source>
</evidence>